<keyword evidence="2" id="KW-1185">Reference proteome</keyword>
<dbReference type="RefSeq" id="WP_386438875.1">
    <property type="nucleotide sequence ID" value="NZ_JBHSBB010000053.1"/>
</dbReference>
<accession>A0ABV8I054</accession>
<name>A0ABV8I054_9ACTN</name>
<comment type="caution">
    <text evidence="1">The sequence shown here is derived from an EMBL/GenBank/DDBJ whole genome shotgun (WGS) entry which is preliminary data.</text>
</comment>
<gene>
    <name evidence="1" type="ORF">ACFO3J_35510</name>
</gene>
<dbReference type="Proteomes" id="UP001595765">
    <property type="component" value="Unassembled WGS sequence"/>
</dbReference>
<reference evidence="2" key="1">
    <citation type="journal article" date="2019" name="Int. J. Syst. Evol. Microbiol.">
        <title>The Global Catalogue of Microorganisms (GCM) 10K type strain sequencing project: providing services to taxonomists for standard genome sequencing and annotation.</title>
        <authorList>
            <consortium name="The Broad Institute Genomics Platform"/>
            <consortium name="The Broad Institute Genome Sequencing Center for Infectious Disease"/>
            <person name="Wu L."/>
            <person name="Ma J."/>
        </authorList>
    </citation>
    <scope>NUCLEOTIDE SEQUENCE [LARGE SCALE GENOMIC DNA]</scope>
    <source>
        <strain evidence="2">CGMCC 4.7237</strain>
    </source>
</reference>
<evidence type="ECO:0000313" key="2">
    <source>
        <dbReference type="Proteomes" id="UP001595765"/>
    </source>
</evidence>
<evidence type="ECO:0000313" key="1">
    <source>
        <dbReference type="EMBL" id="MFC4036707.1"/>
    </source>
</evidence>
<proteinExistence type="predicted"/>
<organism evidence="1 2">
    <name type="scientific">Streptomyces polygonati</name>
    <dbReference type="NCBI Taxonomy" id="1617087"/>
    <lineage>
        <taxon>Bacteria</taxon>
        <taxon>Bacillati</taxon>
        <taxon>Actinomycetota</taxon>
        <taxon>Actinomycetes</taxon>
        <taxon>Kitasatosporales</taxon>
        <taxon>Streptomycetaceae</taxon>
        <taxon>Streptomyces</taxon>
    </lineage>
</organism>
<dbReference type="EMBL" id="JBHSBB010000053">
    <property type="protein sequence ID" value="MFC4036707.1"/>
    <property type="molecule type" value="Genomic_DNA"/>
</dbReference>
<sequence>MTGSEAGAGRGFLAAGAEDTEDSGVRVSLRSPAGAWEVGFAGAFLDRRADDDFLLPLTLLPAMAQGLDLALPEVRSDRLRGSLPELRETYASWFTGFRPAAVTTRAGARAGCPRTAGPRGRGTIALFSGGVDSFHTVLAERERLDALLFVSGFDLALGRSEEPDHQHVLAALGSAAERLGLPLLHLRTDLRAFSDTWLLWGDHYVGSGLAAVALLLTGEYDELVIPSTHAAPDDFPYGTHPRTDPLWSTERMLIRVHGADTPRPAKVAEISGSGVVLDTLRVCWENRGGAYNCGVCEKCRRTMVELYLAGSLERCATLPHTIDTDALAATRTDDPSRRSFTLALLRAAQRSELPLAADIRAALTSALGGS</sequence>
<evidence type="ECO:0008006" key="3">
    <source>
        <dbReference type="Google" id="ProtNLM"/>
    </source>
</evidence>
<protein>
    <recommendedName>
        <fullName evidence="3">7-cyano-7-deazaguanine synthase</fullName>
    </recommendedName>
</protein>